<dbReference type="RefSeq" id="WP_397089672.1">
    <property type="nucleotide sequence ID" value="NZ_JBITGY010000013.1"/>
</dbReference>
<dbReference type="Gene3D" id="1.10.3300.10">
    <property type="entry name" value="Jann2411-like domain"/>
    <property type="match status" value="1"/>
</dbReference>
<evidence type="ECO:0000259" key="1">
    <source>
        <dbReference type="Pfam" id="PF11706"/>
    </source>
</evidence>
<dbReference type="InterPro" id="IPR023286">
    <property type="entry name" value="ABATE_dom_sf"/>
</dbReference>
<reference evidence="2 3" key="1">
    <citation type="submission" date="2024-10" db="EMBL/GenBank/DDBJ databases">
        <title>The Natural Products Discovery Center: Release of the First 8490 Sequenced Strains for Exploring Actinobacteria Biosynthetic Diversity.</title>
        <authorList>
            <person name="Kalkreuter E."/>
            <person name="Kautsar S.A."/>
            <person name="Yang D."/>
            <person name="Bader C.D."/>
            <person name="Teijaro C.N."/>
            <person name="Fluegel L."/>
            <person name="Davis C.M."/>
            <person name="Simpson J.R."/>
            <person name="Lauterbach L."/>
            <person name="Steele A.D."/>
            <person name="Gui C."/>
            <person name="Meng S."/>
            <person name="Li G."/>
            <person name="Viehrig K."/>
            <person name="Ye F."/>
            <person name="Su P."/>
            <person name="Kiefer A.F."/>
            <person name="Nichols A."/>
            <person name="Cepeda A.J."/>
            <person name="Yan W."/>
            <person name="Fan B."/>
            <person name="Jiang Y."/>
            <person name="Adhikari A."/>
            <person name="Zheng C.-J."/>
            <person name="Schuster L."/>
            <person name="Cowan T.M."/>
            <person name="Smanski M.J."/>
            <person name="Chevrette M.G."/>
            <person name="De Carvalho L.P.S."/>
            <person name="Shen B."/>
        </authorList>
    </citation>
    <scope>NUCLEOTIDE SEQUENCE [LARGE SCALE GENOMIC DNA]</scope>
    <source>
        <strain evidence="2 3">NPDC050545</strain>
    </source>
</reference>
<organism evidence="2 3">
    <name type="scientific">Nonomuraea typhae</name>
    <dbReference type="NCBI Taxonomy" id="2603600"/>
    <lineage>
        <taxon>Bacteria</taxon>
        <taxon>Bacillati</taxon>
        <taxon>Actinomycetota</taxon>
        <taxon>Actinomycetes</taxon>
        <taxon>Streptosporangiales</taxon>
        <taxon>Streptosporangiaceae</taxon>
        <taxon>Nonomuraea</taxon>
    </lineage>
</organism>
<name>A0ABW7Z721_9ACTN</name>
<gene>
    <name evidence="2" type="ORF">ACIBG2_41440</name>
</gene>
<dbReference type="PANTHER" id="PTHR35525">
    <property type="entry name" value="BLL6575 PROTEIN"/>
    <property type="match status" value="1"/>
</dbReference>
<protein>
    <submittedName>
        <fullName evidence="2">CGNR zinc finger domain-containing protein</fullName>
    </submittedName>
</protein>
<comment type="caution">
    <text evidence="2">The sequence shown here is derived from an EMBL/GenBank/DDBJ whole genome shotgun (WGS) entry which is preliminary data.</text>
</comment>
<keyword evidence="3" id="KW-1185">Reference proteome</keyword>
<dbReference type="InterPro" id="IPR021005">
    <property type="entry name" value="Znf_CGNR"/>
</dbReference>
<dbReference type="Pfam" id="PF11706">
    <property type="entry name" value="zf-CGNR"/>
    <property type="match status" value="1"/>
</dbReference>
<dbReference type="EMBL" id="JBITGY010000013">
    <property type="protein sequence ID" value="MFI6503908.1"/>
    <property type="molecule type" value="Genomic_DNA"/>
</dbReference>
<sequence length="188" mass="20094">MSAPVMGEPLPIELANATYAVRGRLQDGLSTVEELAAWLDAVRERLPLPPPEPIRPTAGDLAGARELRDGIRALACAATTGALPEPAAVEAVNKYARAAFHWRELRWDAAPAALTRSSAPAVSADLSAIAQQAVDLFSGPALADLRACHAPGCVLFFIKDHHRREWCSAACGNRARAARHYNARQGTE</sequence>
<dbReference type="InterPro" id="IPR010852">
    <property type="entry name" value="ABATE"/>
</dbReference>
<dbReference type="SUPFAM" id="SSF160904">
    <property type="entry name" value="Jann2411-like"/>
    <property type="match status" value="1"/>
</dbReference>
<dbReference type="Pfam" id="PF07336">
    <property type="entry name" value="ABATE"/>
    <property type="match status" value="1"/>
</dbReference>
<accession>A0ABW7Z721</accession>
<feature type="domain" description="Zinc finger CGNR" evidence="1">
    <location>
        <begin position="145"/>
        <end position="182"/>
    </location>
</feature>
<dbReference type="PANTHER" id="PTHR35525:SF3">
    <property type="entry name" value="BLL6575 PROTEIN"/>
    <property type="match status" value="1"/>
</dbReference>
<dbReference type="Proteomes" id="UP001612741">
    <property type="component" value="Unassembled WGS sequence"/>
</dbReference>
<evidence type="ECO:0000313" key="3">
    <source>
        <dbReference type="Proteomes" id="UP001612741"/>
    </source>
</evidence>
<evidence type="ECO:0000313" key="2">
    <source>
        <dbReference type="EMBL" id="MFI6503908.1"/>
    </source>
</evidence>
<proteinExistence type="predicted"/>